<evidence type="ECO:0000313" key="2">
    <source>
        <dbReference type="EMBL" id="MFC7202684.1"/>
    </source>
</evidence>
<dbReference type="RefSeq" id="WP_390221979.1">
    <property type="nucleotide sequence ID" value="NZ_JBHTAA010000001.1"/>
</dbReference>
<dbReference type="Gene3D" id="3.20.80.10">
    <property type="entry name" value="Regulatory factor, effector binding domain"/>
    <property type="match status" value="1"/>
</dbReference>
<dbReference type="Pfam" id="PF06445">
    <property type="entry name" value="GyrI-like"/>
    <property type="match status" value="1"/>
</dbReference>
<name>A0ABD5ZC46_9EURY</name>
<dbReference type="SUPFAM" id="SSF55136">
    <property type="entry name" value="Probable bacterial effector-binding domain"/>
    <property type="match status" value="1"/>
</dbReference>
<dbReference type="Proteomes" id="UP001596481">
    <property type="component" value="Unassembled WGS sequence"/>
</dbReference>
<dbReference type="EMBL" id="JBHTAA010000001">
    <property type="protein sequence ID" value="MFC7202684.1"/>
    <property type="molecule type" value="Genomic_DNA"/>
</dbReference>
<comment type="caution">
    <text evidence="2">The sequence shown here is derived from an EMBL/GenBank/DDBJ whole genome shotgun (WGS) entry which is preliminary data.</text>
</comment>
<keyword evidence="3" id="KW-1185">Reference proteome</keyword>
<sequence>MATRAMNPEIETREGFTVVGIPHRASPQSDFAAIWDEFGQRVHEYDGSPIEEAAYAVGYDYNDEIDEFTYLTGMRTDPDPEVPDGWEAIDVPPQTYAVFTTTMAEAGEAMVQIYQEWLPVSEYSRGMGPEFEYYDEAFDATDPDSTFTVHVPITSAK</sequence>
<dbReference type="InterPro" id="IPR053182">
    <property type="entry name" value="YobU-like_regulator"/>
</dbReference>
<dbReference type="SMART" id="SM00871">
    <property type="entry name" value="AraC_E_bind"/>
    <property type="match status" value="1"/>
</dbReference>
<protein>
    <submittedName>
        <fullName evidence="2">GyrI-like domain-containing protein</fullName>
    </submittedName>
</protein>
<dbReference type="InterPro" id="IPR010499">
    <property type="entry name" value="AraC_E-bd"/>
</dbReference>
<evidence type="ECO:0000313" key="3">
    <source>
        <dbReference type="Proteomes" id="UP001596481"/>
    </source>
</evidence>
<feature type="domain" description="AraC effector-binding" evidence="1">
    <location>
        <begin position="6"/>
        <end position="154"/>
    </location>
</feature>
<gene>
    <name evidence="2" type="ORF">ACFQJC_04100</name>
</gene>
<dbReference type="InterPro" id="IPR029442">
    <property type="entry name" value="GyrI-like"/>
</dbReference>
<dbReference type="PANTHER" id="PTHR36444">
    <property type="entry name" value="TRANSCRIPTIONAL REGULATOR PROTEIN YOBU-RELATED"/>
    <property type="match status" value="1"/>
</dbReference>
<dbReference type="InterPro" id="IPR011256">
    <property type="entry name" value="Reg_factor_effector_dom_sf"/>
</dbReference>
<reference evidence="2 3" key="1">
    <citation type="journal article" date="2019" name="Int. J. Syst. Evol. Microbiol.">
        <title>The Global Catalogue of Microorganisms (GCM) 10K type strain sequencing project: providing services to taxonomists for standard genome sequencing and annotation.</title>
        <authorList>
            <consortium name="The Broad Institute Genomics Platform"/>
            <consortium name="The Broad Institute Genome Sequencing Center for Infectious Disease"/>
            <person name="Wu L."/>
            <person name="Ma J."/>
        </authorList>
    </citation>
    <scope>NUCLEOTIDE SEQUENCE [LARGE SCALE GENOMIC DNA]</scope>
    <source>
        <strain evidence="2 3">DSM 29988</strain>
    </source>
</reference>
<accession>A0ABD5ZC46</accession>
<evidence type="ECO:0000259" key="1">
    <source>
        <dbReference type="SMART" id="SM00871"/>
    </source>
</evidence>
<dbReference type="PANTHER" id="PTHR36444:SF2">
    <property type="entry name" value="TRANSCRIPTIONAL REGULATOR PROTEIN YOBU-RELATED"/>
    <property type="match status" value="1"/>
</dbReference>
<dbReference type="AlphaFoldDB" id="A0ABD5ZC46"/>
<organism evidence="2 3">
    <name type="scientific">Haloferax namakaokahaiae</name>
    <dbReference type="NCBI Taxonomy" id="1748331"/>
    <lineage>
        <taxon>Archaea</taxon>
        <taxon>Methanobacteriati</taxon>
        <taxon>Methanobacteriota</taxon>
        <taxon>Stenosarchaea group</taxon>
        <taxon>Halobacteria</taxon>
        <taxon>Halobacteriales</taxon>
        <taxon>Haloferacaceae</taxon>
        <taxon>Haloferax</taxon>
    </lineage>
</organism>
<proteinExistence type="predicted"/>